<evidence type="ECO:0000256" key="2">
    <source>
        <dbReference type="ARBA" id="ARBA00023002"/>
    </source>
</evidence>
<dbReference type="SUPFAM" id="SSF51735">
    <property type="entry name" value="NAD(P)-binding Rossmann-fold domains"/>
    <property type="match status" value="1"/>
</dbReference>
<comment type="caution">
    <text evidence="4">The sequence shown here is derived from an EMBL/GenBank/DDBJ whole genome shotgun (WGS) entry which is preliminary data.</text>
</comment>
<dbReference type="InterPro" id="IPR020904">
    <property type="entry name" value="Sc_DH/Rdtase_CS"/>
</dbReference>
<proteinExistence type="inferred from homology"/>
<feature type="region of interest" description="Disordered" evidence="3">
    <location>
        <begin position="1"/>
        <end position="50"/>
    </location>
</feature>
<dbReference type="Gene3D" id="3.40.50.720">
    <property type="entry name" value="NAD(P)-binding Rossmann-like Domain"/>
    <property type="match status" value="1"/>
</dbReference>
<accession>A0ABV5SGK5</accession>
<gene>
    <name evidence="4" type="ORF">ACFFSA_44250</name>
</gene>
<reference evidence="4 5" key="1">
    <citation type="submission" date="2024-09" db="EMBL/GenBank/DDBJ databases">
        <authorList>
            <person name="Sun Q."/>
            <person name="Mori K."/>
        </authorList>
    </citation>
    <scope>NUCLEOTIDE SEQUENCE [LARGE SCALE GENOMIC DNA]</scope>
    <source>
        <strain evidence="4 5">JCM 3143</strain>
    </source>
</reference>
<dbReference type="GO" id="GO:0016491">
    <property type="term" value="F:oxidoreductase activity"/>
    <property type="evidence" value="ECO:0007669"/>
    <property type="project" value="UniProtKB-KW"/>
</dbReference>
<keyword evidence="5" id="KW-1185">Reference proteome</keyword>
<dbReference type="Proteomes" id="UP001589532">
    <property type="component" value="Unassembled WGS sequence"/>
</dbReference>
<evidence type="ECO:0000313" key="4">
    <source>
        <dbReference type="EMBL" id="MFB9630129.1"/>
    </source>
</evidence>
<dbReference type="Pfam" id="PF13561">
    <property type="entry name" value="adh_short_C2"/>
    <property type="match status" value="1"/>
</dbReference>
<protein>
    <submittedName>
        <fullName evidence="4">SDR family NAD(P)-dependent oxidoreductase</fullName>
        <ecNumber evidence="4">1.1.1.-</ecNumber>
    </submittedName>
</protein>
<evidence type="ECO:0000256" key="3">
    <source>
        <dbReference type="SAM" id="MobiDB-lite"/>
    </source>
</evidence>
<feature type="compositionally biased region" description="Basic and acidic residues" evidence="3">
    <location>
        <begin position="1"/>
        <end position="19"/>
    </location>
</feature>
<sequence>MLGEGVADRFERRGFDGQPRHGSMGRRRGRAAGRRRCRRTGRRHRPGRGATVVKADVTDPAQLRSLFDAAEREYGGLDVFVHNAYGFAHGPLARAADEDYAHTFTANSQATFVAFREVAGRMRDDGRIVYISSSATRASSPSEPLYSASKAAGEQLVRAFSREVAPRRITVNAVLPGPTNTDSVQDVMDMLADAIRRTPLGRIGEPEDIADVVAFLASDQARWVIGQRIAVDGGLTA</sequence>
<name>A0ABV5SGK5_9ACTN</name>
<evidence type="ECO:0000256" key="1">
    <source>
        <dbReference type="ARBA" id="ARBA00006484"/>
    </source>
</evidence>
<dbReference type="EMBL" id="JBHMBW010000080">
    <property type="protein sequence ID" value="MFB9630129.1"/>
    <property type="molecule type" value="Genomic_DNA"/>
</dbReference>
<organism evidence="4 5">
    <name type="scientific">Nonomuraea helvata</name>
    <dbReference type="NCBI Taxonomy" id="37484"/>
    <lineage>
        <taxon>Bacteria</taxon>
        <taxon>Bacillati</taxon>
        <taxon>Actinomycetota</taxon>
        <taxon>Actinomycetes</taxon>
        <taxon>Streptosporangiales</taxon>
        <taxon>Streptosporangiaceae</taxon>
        <taxon>Nonomuraea</taxon>
    </lineage>
</organism>
<dbReference type="PANTHER" id="PTHR48107">
    <property type="entry name" value="NADPH-DEPENDENT ALDEHYDE REDUCTASE-LIKE PROTEIN, CHLOROPLASTIC-RELATED"/>
    <property type="match status" value="1"/>
</dbReference>
<dbReference type="InterPro" id="IPR002347">
    <property type="entry name" value="SDR_fam"/>
</dbReference>
<keyword evidence="2 4" id="KW-0560">Oxidoreductase</keyword>
<dbReference type="PRINTS" id="PR00081">
    <property type="entry name" value="GDHRDH"/>
</dbReference>
<dbReference type="PROSITE" id="PS00061">
    <property type="entry name" value="ADH_SHORT"/>
    <property type="match status" value="1"/>
</dbReference>
<dbReference type="RefSeq" id="WP_345002819.1">
    <property type="nucleotide sequence ID" value="NZ_BAAAXV010000012.1"/>
</dbReference>
<dbReference type="InterPro" id="IPR036291">
    <property type="entry name" value="NAD(P)-bd_dom_sf"/>
</dbReference>
<feature type="compositionally biased region" description="Basic residues" evidence="3">
    <location>
        <begin position="23"/>
        <end position="47"/>
    </location>
</feature>
<dbReference type="EC" id="1.1.1.-" evidence="4"/>
<comment type="similarity">
    <text evidence="1">Belongs to the short-chain dehydrogenases/reductases (SDR) family.</text>
</comment>
<dbReference type="PANTHER" id="PTHR48107:SF7">
    <property type="entry name" value="RE15974P"/>
    <property type="match status" value="1"/>
</dbReference>
<evidence type="ECO:0000313" key="5">
    <source>
        <dbReference type="Proteomes" id="UP001589532"/>
    </source>
</evidence>